<feature type="non-terminal residue" evidence="2">
    <location>
        <position position="58"/>
    </location>
</feature>
<reference evidence="2 3" key="1">
    <citation type="journal article" date="2018" name="Front. Plant Sci.">
        <title>Red Clover (Trifolium pratense) and Zigzag Clover (T. medium) - A Picture of Genomic Similarities and Differences.</title>
        <authorList>
            <person name="Dluhosova J."/>
            <person name="Istvanek J."/>
            <person name="Nedelnik J."/>
            <person name="Repkova J."/>
        </authorList>
    </citation>
    <scope>NUCLEOTIDE SEQUENCE [LARGE SCALE GENOMIC DNA]</scope>
    <source>
        <strain evidence="3">cv. 10/8</strain>
        <tissue evidence="2">Leaf</tissue>
    </source>
</reference>
<protein>
    <submittedName>
        <fullName evidence="2">Uncharacterized protein</fullName>
    </submittedName>
</protein>
<dbReference type="EMBL" id="LXQA011068902">
    <property type="protein sequence ID" value="MCI83512.1"/>
    <property type="molecule type" value="Genomic_DNA"/>
</dbReference>
<proteinExistence type="predicted"/>
<comment type="caution">
    <text evidence="2">The sequence shown here is derived from an EMBL/GenBank/DDBJ whole genome shotgun (WGS) entry which is preliminary data.</text>
</comment>
<evidence type="ECO:0000313" key="3">
    <source>
        <dbReference type="Proteomes" id="UP000265520"/>
    </source>
</evidence>
<organism evidence="2 3">
    <name type="scientific">Trifolium medium</name>
    <dbReference type="NCBI Taxonomy" id="97028"/>
    <lineage>
        <taxon>Eukaryota</taxon>
        <taxon>Viridiplantae</taxon>
        <taxon>Streptophyta</taxon>
        <taxon>Embryophyta</taxon>
        <taxon>Tracheophyta</taxon>
        <taxon>Spermatophyta</taxon>
        <taxon>Magnoliopsida</taxon>
        <taxon>eudicotyledons</taxon>
        <taxon>Gunneridae</taxon>
        <taxon>Pentapetalae</taxon>
        <taxon>rosids</taxon>
        <taxon>fabids</taxon>
        <taxon>Fabales</taxon>
        <taxon>Fabaceae</taxon>
        <taxon>Papilionoideae</taxon>
        <taxon>50 kb inversion clade</taxon>
        <taxon>NPAAA clade</taxon>
        <taxon>Hologalegina</taxon>
        <taxon>IRL clade</taxon>
        <taxon>Trifolieae</taxon>
        <taxon>Trifolium</taxon>
    </lineage>
</organism>
<feature type="compositionally biased region" description="Acidic residues" evidence="1">
    <location>
        <begin position="40"/>
        <end position="52"/>
    </location>
</feature>
<evidence type="ECO:0000313" key="2">
    <source>
        <dbReference type="EMBL" id="MCI83512.1"/>
    </source>
</evidence>
<keyword evidence="3" id="KW-1185">Reference proteome</keyword>
<dbReference type="Proteomes" id="UP000265520">
    <property type="component" value="Unassembled WGS sequence"/>
</dbReference>
<dbReference type="AlphaFoldDB" id="A0A392V7T1"/>
<feature type="region of interest" description="Disordered" evidence="1">
    <location>
        <begin position="1"/>
        <end position="58"/>
    </location>
</feature>
<evidence type="ECO:0000256" key="1">
    <source>
        <dbReference type="SAM" id="MobiDB-lite"/>
    </source>
</evidence>
<accession>A0A392V7T1</accession>
<feature type="compositionally biased region" description="Basic and acidic residues" evidence="1">
    <location>
        <begin position="29"/>
        <end position="38"/>
    </location>
</feature>
<sequence>MSELVEGIPGLQVSDDEASKPIIISEPAKVLEPDRTDTEASPEPEIDSDSEENVLPKN</sequence>
<name>A0A392V7T1_9FABA</name>